<dbReference type="Gene3D" id="2.30.110.10">
    <property type="entry name" value="Electron Transport, Fmn-binding Protein, Chain A"/>
    <property type="match status" value="1"/>
</dbReference>
<dbReference type="PANTHER" id="PTHR28040">
    <property type="entry name" value="PYRIDOXAMINE 5'-PHOSPHATE OXIDASE YLR456W HOMOLOG-RELATED"/>
    <property type="match status" value="1"/>
</dbReference>
<dbReference type="EMBL" id="MPUK01000012">
    <property type="protein sequence ID" value="ONH65288.1"/>
    <property type="molecule type" value="Genomic_DNA"/>
</dbReference>
<dbReference type="InterPro" id="IPR011576">
    <property type="entry name" value="Pyridox_Oxase_N"/>
</dbReference>
<dbReference type="AlphaFoldDB" id="A0A061B2Q6"/>
<feature type="domain" description="Pyridoxamine 5'-phosphate oxidase N-terminal" evidence="1">
    <location>
        <begin position="12"/>
        <end position="162"/>
    </location>
</feature>
<dbReference type="OrthoDB" id="5300823at2759"/>
<reference evidence="4" key="2">
    <citation type="journal article" date="2017" name="Genome Announc.">
        <title>Genome sequences of Cyberlindnera fabianii 65, Pichia kudriavzevii 129, and Saccharomyces cerevisiae 131 isolated from fermented masau fruits in Zimbabwe.</title>
        <authorList>
            <person name="van Rijswijck I.M.H."/>
            <person name="Derks M.F.L."/>
            <person name="Abee T."/>
            <person name="de Ridder D."/>
            <person name="Smid E.J."/>
        </authorList>
    </citation>
    <scope>NUCLEOTIDE SEQUENCE [LARGE SCALE GENOMIC DNA]</scope>
    <source>
        <strain evidence="4">65</strain>
    </source>
</reference>
<gene>
    <name evidence="3" type="ORF">BON22_4884</name>
    <name evidence="2" type="ORF">CYFA0S_08e01772g</name>
</gene>
<accession>A0A061B2Q6</accession>
<evidence type="ECO:0000259" key="1">
    <source>
        <dbReference type="Pfam" id="PF01243"/>
    </source>
</evidence>
<dbReference type="Proteomes" id="UP000189513">
    <property type="component" value="Unassembled WGS sequence"/>
</dbReference>
<reference evidence="2" key="1">
    <citation type="journal article" date="2014" name="Genome Announc.">
        <title>Genome sequence of the yeast Cyberlindnera fabianii (Hansenula fabianii).</title>
        <authorList>
            <person name="Freel K.C."/>
            <person name="Sarilar V."/>
            <person name="Neuveglise C."/>
            <person name="Devillers H."/>
            <person name="Friedrich A."/>
            <person name="Schacherer J."/>
        </authorList>
    </citation>
    <scope>NUCLEOTIDE SEQUENCE</scope>
    <source>
        <strain evidence="2">YJS4271</strain>
    </source>
</reference>
<dbReference type="InterPro" id="IPR052841">
    <property type="entry name" value="PMP_oxidase-like"/>
</dbReference>
<proteinExistence type="predicted"/>
<protein>
    <submittedName>
        <fullName evidence="2">CYFA0S08e01772g1_1</fullName>
    </submittedName>
    <submittedName>
        <fullName evidence="3">Pyridoxamine 5'-phosphate oxidase</fullName>
    </submittedName>
</protein>
<dbReference type="STRING" id="36022.A0A061B2Q6"/>
<keyword evidence="4" id="KW-1185">Reference proteome</keyword>
<evidence type="ECO:0000313" key="3">
    <source>
        <dbReference type="EMBL" id="ONH65288.1"/>
    </source>
</evidence>
<name>A0A061B2Q6_CYBFA</name>
<dbReference type="SUPFAM" id="SSF50475">
    <property type="entry name" value="FMN-binding split barrel"/>
    <property type="match status" value="1"/>
</dbReference>
<evidence type="ECO:0000313" key="4">
    <source>
        <dbReference type="Proteomes" id="UP000189513"/>
    </source>
</evidence>
<organism evidence="2">
    <name type="scientific">Cyberlindnera fabianii</name>
    <name type="common">Yeast</name>
    <name type="synonym">Hansenula fabianii</name>
    <dbReference type="NCBI Taxonomy" id="36022"/>
    <lineage>
        <taxon>Eukaryota</taxon>
        <taxon>Fungi</taxon>
        <taxon>Dikarya</taxon>
        <taxon>Ascomycota</taxon>
        <taxon>Saccharomycotina</taxon>
        <taxon>Saccharomycetes</taxon>
        <taxon>Phaffomycetales</taxon>
        <taxon>Phaffomycetaceae</taxon>
        <taxon>Cyberlindnera</taxon>
    </lineage>
</organism>
<reference evidence="3" key="3">
    <citation type="submission" date="2017-01" db="EMBL/GenBank/DDBJ databases">
        <authorList>
            <person name="Mah S.A."/>
            <person name="Swanson W.J."/>
            <person name="Moy G.W."/>
            <person name="Vacquier V.D."/>
        </authorList>
    </citation>
    <scope>NUCLEOTIDE SEQUENCE [LARGE SCALE GENOMIC DNA]</scope>
    <source>
        <strain evidence="3">65</strain>
    </source>
</reference>
<evidence type="ECO:0000313" key="2">
    <source>
        <dbReference type="EMBL" id="CDR41936.1"/>
    </source>
</evidence>
<dbReference type="OMA" id="HPTIIMT"/>
<dbReference type="GO" id="GO:0005737">
    <property type="term" value="C:cytoplasm"/>
    <property type="evidence" value="ECO:0007669"/>
    <property type="project" value="TreeGrafter"/>
</dbReference>
<dbReference type="EMBL" id="LK052893">
    <property type="protein sequence ID" value="CDR41936.1"/>
    <property type="molecule type" value="Genomic_DNA"/>
</dbReference>
<dbReference type="VEuPathDB" id="FungiDB:BON22_4884"/>
<dbReference type="InterPro" id="IPR012349">
    <property type="entry name" value="Split_barrel_FMN-bd"/>
</dbReference>
<dbReference type="Pfam" id="PF01243">
    <property type="entry name" value="PNPOx_N"/>
    <property type="match status" value="1"/>
</dbReference>
<dbReference type="GO" id="GO:0005634">
    <property type="term" value="C:nucleus"/>
    <property type="evidence" value="ECO:0007669"/>
    <property type="project" value="TreeGrafter"/>
</dbReference>
<sequence length="198" mass="21981">MSSVTYKHDQLPQSVVSLLQQGKFVHLGTANTAGIPDVALMNYYYLASHELYTPESSETGPAVGKGAEEHTYIILATKKTSVKYKNISENPNVSLLFHDWTTAKNMYKKPESSNGDSSNLFKLLQNLNQTELSEVSATLSGQAKIVTNEKELAYYKTKLLKENPDAEVYIAGEENSIVLVKITSAKVCDTQNHQKVYQ</sequence>
<dbReference type="PANTHER" id="PTHR28040:SF1">
    <property type="entry name" value="PYRIDOXAMINE 5'-PHOSPHATE OXIDASE YLR456W HOMOLOG-RELATED"/>
    <property type="match status" value="1"/>
</dbReference>